<evidence type="ECO:0000256" key="3">
    <source>
        <dbReference type="SAM" id="MobiDB-lite"/>
    </source>
</evidence>
<dbReference type="Gene3D" id="1.10.10.10">
    <property type="entry name" value="Winged helix-like DNA-binding domain superfamily/Winged helix DNA-binding domain"/>
    <property type="match status" value="1"/>
</dbReference>
<evidence type="ECO:0000259" key="4">
    <source>
        <dbReference type="PROSITE" id="PS51755"/>
    </source>
</evidence>
<sequence>MIRFPAPPPSPSPPPPGRRGAHRATGGVPALRWPEQADVVEELRLRKVPRLLLVHPGEQPPTTLDPMEDWVRLPVDERELRVRCETLRARAAQRRPAIDTQNVLRFAGRHLPLAAGEAEIARLLIESYGSVVSRHVLAARVWPEDRSGRRNALDVRILRTRRRVAPLGLFIKTVRQRGYLLHADVDEGAV</sequence>
<keyword evidence="1 2" id="KW-0238">DNA-binding</keyword>
<dbReference type="OrthoDB" id="3471838at2"/>
<dbReference type="InterPro" id="IPR036388">
    <property type="entry name" value="WH-like_DNA-bd_sf"/>
</dbReference>
<accession>A0A5J6HR34</accession>
<evidence type="ECO:0000256" key="1">
    <source>
        <dbReference type="ARBA" id="ARBA00023125"/>
    </source>
</evidence>
<dbReference type="GO" id="GO:0006355">
    <property type="term" value="P:regulation of DNA-templated transcription"/>
    <property type="evidence" value="ECO:0007669"/>
    <property type="project" value="InterPro"/>
</dbReference>
<dbReference type="SUPFAM" id="SSF46894">
    <property type="entry name" value="C-terminal effector domain of the bipartite response regulators"/>
    <property type="match status" value="1"/>
</dbReference>
<dbReference type="KEGG" id="salw:CP975_28135"/>
<dbReference type="GO" id="GO:0000160">
    <property type="term" value="P:phosphorelay signal transduction system"/>
    <property type="evidence" value="ECO:0007669"/>
    <property type="project" value="InterPro"/>
</dbReference>
<gene>
    <name evidence="5" type="ORF">CP975_28135</name>
</gene>
<feature type="compositionally biased region" description="Pro residues" evidence="3">
    <location>
        <begin position="1"/>
        <end position="17"/>
    </location>
</feature>
<feature type="domain" description="OmpR/PhoB-type" evidence="4">
    <location>
        <begin position="84"/>
        <end position="183"/>
    </location>
</feature>
<dbReference type="EMBL" id="CP023695">
    <property type="protein sequence ID" value="QEV20903.1"/>
    <property type="molecule type" value="Genomic_DNA"/>
</dbReference>
<feature type="DNA-binding region" description="OmpR/PhoB-type" evidence="2">
    <location>
        <begin position="84"/>
        <end position="183"/>
    </location>
</feature>
<dbReference type="SMART" id="SM00862">
    <property type="entry name" value="Trans_reg_C"/>
    <property type="match status" value="1"/>
</dbReference>
<evidence type="ECO:0000256" key="2">
    <source>
        <dbReference type="PROSITE-ProRule" id="PRU01091"/>
    </source>
</evidence>
<dbReference type="Pfam" id="PF00486">
    <property type="entry name" value="Trans_reg_C"/>
    <property type="match status" value="1"/>
</dbReference>
<dbReference type="AlphaFoldDB" id="A0A5J6HR34"/>
<dbReference type="GO" id="GO:0003677">
    <property type="term" value="F:DNA binding"/>
    <property type="evidence" value="ECO:0007669"/>
    <property type="project" value="UniProtKB-UniRule"/>
</dbReference>
<evidence type="ECO:0000313" key="5">
    <source>
        <dbReference type="EMBL" id="QEV20903.1"/>
    </source>
</evidence>
<dbReference type="InterPro" id="IPR016032">
    <property type="entry name" value="Sig_transdc_resp-reg_C-effctor"/>
</dbReference>
<dbReference type="RefSeq" id="WP_150477481.1">
    <property type="nucleotide sequence ID" value="NZ_CP023695.1"/>
</dbReference>
<dbReference type="PROSITE" id="PS51755">
    <property type="entry name" value="OMPR_PHOB"/>
    <property type="match status" value="1"/>
</dbReference>
<proteinExistence type="predicted"/>
<dbReference type="Proteomes" id="UP000326553">
    <property type="component" value="Chromosome"/>
</dbReference>
<dbReference type="CDD" id="cd00383">
    <property type="entry name" value="trans_reg_C"/>
    <property type="match status" value="1"/>
</dbReference>
<reference evidence="5 6" key="1">
    <citation type="submission" date="2017-09" db="EMBL/GenBank/DDBJ databases">
        <authorList>
            <person name="Lee N."/>
            <person name="Cho B.-K."/>
        </authorList>
    </citation>
    <scope>NUCLEOTIDE SEQUENCE [LARGE SCALE GENOMIC DNA]</scope>
    <source>
        <strain evidence="5 6">ATCC 12461</strain>
    </source>
</reference>
<protein>
    <submittedName>
        <fullName evidence="5">Winged helix family transcriptional regulator</fullName>
    </submittedName>
</protein>
<name>A0A5J6HR34_STRAD</name>
<organism evidence="5 6">
    <name type="scientific">Streptomyces alboniger</name>
    <dbReference type="NCBI Taxonomy" id="132473"/>
    <lineage>
        <taxon>Bacteria</taxon>
        <taxon>Bacillati</taxon>
        <taxon>Actinomycetota</taxon>
        <taxon>Actinomycetes</taxon>
        <taxon>Kitasatosporales</taxon>
        <taxon>Streptomycetaceae</taxon>
        <taxon>Streptomyces</taxon>
        <taxon>Streptomyces aurantiacus group</taxon>
    </lineage>
</organism>
<feature type="region of interest" description="Disordered" evidence="3">
    <location>
        <begin position="1"/>
        <end position="29"/>
    </location>
</feature>
<evidence type="ECO:0000313" key="6">
    <source>
        <dbReference type="Proteomes" id="UP000326553"/>
    </source>
</evidence>
<dbReference type="InterPro" id="IPR001867">
    <property type="entry name" value="OmpR/PhoB-type_DNA-bd"/>
</dbReference>
<keyword evidence="6" id="KW-1185">Reference proteome</keyword>